<dbReference type="STRING" id="551995.SAMN05192574_105405"/>
<reference evidence="2" key="1">
    <citation type="submission" date="2016-10" db="EMBL/GenBank/DDBJ databases">
        <authorList>
            <person name="Varghese N."/>
            <person name="Submissions S."/>
        </authorList>
    </citation>
    <scope>NUCLEOTIDE SEQUENCE [LARGE SCALE GENOMIC DNA]</scope>
    <source>
        <strain evidence="2">Gh-48</strain>
    </source>
</reference>
<dbReference type="EMBL" id="FOCL01000005">
    <property type="protein sequence ID" value="SEO12777.1"/>
    <property type="molecule type" value="Genomic_DNA"/>
</dbReference>
<keyword evidence="2" id="KW-1185">Reference proteome</keyword>
<proteinExistence type="predicted"/>
<evidence type="ECO:0000313" key="2">
    <source>
        <dbReference type="Proteomes" id="UP000198942"/>
    </source>
</evidence>
<evidence type="ECO:0000313" key="1">
    <source>
        <dbReference type="EMBL" id="SEO12777.1"/>
    </source>
</evidence>
<sequence>MIHFYHKDDDVAQKATTIKSPLANLRGYYFSNPNLIRK</sequence>
<name>A0A1H8M5W3_9SPHI</name>
<protein>
    <submittedName>
        <fullName evidence="1">Uncharacterized protein</fullName>
    </submittedName>
</protein>
<organism evidence="1 2">
    <name type="scientific">Mucilaginibacter gossypiicola</name>
    <dbReference type="NCBI Taxonomy" id="551995"/>
    <lineage>
        <taxon>Bacteria</taxon>
        <taxon>Pseudomonadati</taxon>
        <taxon>Bacteroidota</taxon>
        <taxon>Sphingobacteriia</taxon>
        <taxon>Sphingobacteriales</taxon>
        <taxon>Sphingobacteriaceae</taxon>
        <taxon>Mucilaginibacter</taxon>
    </lineage>
</organism>
<gene>
    <name evidence="1" type="ORF">SAMN05192574_105405</name>
</gene>
<dbReference type="AlphaFoldDB" id="A0A1H8M5W3"/>
<accession>A0A1H8M5W3</accession>
<dbReference type="Proteomes" id="UP000198942">
    <property type="component" value="Unassembled WGS sequence"/>
</dbReference>